<dbReference type="InterPro" id="IPR019921">
    <property type="entry name" value="Lucif-like_OxRdtase_Rv2161c"/>
</dbReference>
<evidence type="ECO:0000256" key="3">
    <source>
        <dbReference type="ARBA" id="ARBA00023002"/>
    </source>
</evidence>
<dbReference type="RefSeq" id="WP_118926021.1">
    <property type="nucleotide sequence ID" value="NZ_QXGH01000018.1"/>
</dbReference>
<dbReference type="SUPFAM" id="SSF51679">
    <property type="entry name" value="Bacterial luciferase-like"/>
    <property type="match status" value="1"/>
</dbReference>
<dbReference type="OrthoDB" id="7903015at2"/>
<dbReference type="PANTHER" id="PTHR42847">
    <property type="entry name" value="ALKANESULFONATE MONOOXYGENASE"/>
    <property type="match status" value="1"/>
</dbReference>
<comment type="caution">
    <text evidence="6">The sequence shown here is derived from an EMBL/GenBank/DDBJ whole genome shotgun (WGS) entry which is preliminary data.</text>
</comment>
<dbReference type="NCBIfam" id="TIGR03619">
    <property type="entry name" value="F420_Rv2161c"/>
    <property type="match status" value="1"/>
</dbReference>
<gene>
    <name evidence="6" type="ORF">D0Z08_14765</name>
</gene>
<accession>A0A417Y0V5</accession>
<dbReference type="Proteomes" id="UP000283644">
    <property type="component" value="Unassembled WGS sequence"/>
</dbReference>
<dbReference type="InterPro" id="IPR036661">
    <property type="entry name" value="Luciferase-like_sf"/>
</dbReference>
<feature type="domain" description="Luciferase-like" evidence="5">
    <location>
        <begin position="16"/>
        <end position="236"/>
    </location>
</feature>
<dbReference type="GO" id="GO:0046306">
    <property type="term" value="P:alkanesulfonate catabolic process"/>
    <property type="evidence" value="ECO:0007669"/>
    <property type="project" value="TreeGrafter"/>
</dbReference>
<proteinExistence type="predicted"/>
<dbReference type="AlphaFoldDB" id="A0A417Y0V5"/>
<dbReference type="InterPro" id="IPR050172">
    <property type="entry name" value="SsuD_RutA_monooxygenase"/>
</dbReference>
<evidence type="ECO:0000313" key="7">
    <source>
        <dbReference type="Proteomes" id="UP000283644"/>
    </source>
</evidence>
<evidence type="ECO:0000256" key="4">
    <source>
        <dbReference type="ARBA" id="ARBA00023033"/>
    </source>
</evidence>
<dbReference type="PANTHER" id="PTHR42847:SF4">
    <property type="entry name" value="ALKANESULFONATE MONOOXYGENASE-RELATED"/>
    <property type="match status" value="1"/>
</dbReference>
<dbReference type="EMBL" id="QXGH01000018">
    <property type="protein sequence ID" value="RHW26235.1"/>
    <property type="molecule type" value="Genomic_DNA"/>
</dbReference>
<evidence type="ECO:0000256" key="2">
    <source>
        <dbReference type="ARBA" id="ARBA00022643"/>
    </source>
</evidence>
<keyword evidence="4" id="KW-0503">Monooxygenase</keyword>
<reference evidence="6 7" key="1">
    <citation type="submission" date="2018-09" db="EMBL/GenBank/DDBJ databases">
        <title>Genome sequencing of Nocardioides immobilis CCTCC AB 2017083 for comparison to Nocardioides silvaticus.</title>
        <authorList>
            <person name="Li C."/>
            <person name="Wang G."/>
        </authorList>
    </citation>
    <scope>NUCLEOTIDE SEQUENCE [LARGE SCALE GENOMIC DNA]</scope>
    <source>
        <strain evidence="6 7">CCTCC AB 2017083</strain>
    </source>
</reference>
<keyword evidence="3" id="KW-0560">Oxidoreductase</keyword>
<evidence type="ECO:0000256" key="1">
    <source>
        <dbReference type="ARBA" id="ARBA00022630"/>
    </source>
</evidence>
<sequence length="304" mass="33021">MRIALSIPSNNGVRDPLALADLAVLAEELGFDSVWTSEHLTHVSYVHARLGDRPYFHPLATLSHIAAKTSRIRLGTSVLILPFHQPFEIAKYVATLDQFSGGRVTLGVGVGNVPEEFEAMNIPWNRRGAITTESIQVMQALWTEEVASFEGKHWSFSGVRTSPKPVQQPSIPIWVGGNSDAAIRRAARLGTGWHPSAIGPKDFGESRKGAVDILEEHGRDVSTFDFGVRLNLGVGEAVTTEGERKAFVDGNDSQALGRELDAYRAAGATYCILAPASDDTDAVAQTLRNVARDVLPDFPSDHDR</sequence>
<keyword evidence="7" id="KW-1185">Reference proteome</keyword>
<protein>
    <submittedName>
        <fullName evidence="6">LLM class F420-dependent oxidoreductase</fullName>
    </submittedName>
</protein>
<keyword evidence="2" id="KW-0288">FMN</keyword>
<keyword evidence="1" id="KW-0285">Flavoprotein</keyword>
<dbReference type="InterPro" id="IPR011251">
    <property type="entry name" value="Luciferase-like_dom"/>
</dbReference>
<evidence type="ECO:0000259" key="5">
    <source>
        <dbReference type="Pfam" id="PF00296"/>
    </source>
</evidence>
<organism evidence="6 7">
    <name type="scientific">Nocardioides immobilis</name>
    <dbReference type="NCBI Taxonomy" id="2049295"/>
    <lineage>
        <taxon>Bacteria</taxon>
        <taxon>Bacillati</taxon>
        <taxon>Actinomycetota</taxon>
        <taxon>Actinomycetes</taxon>
        <taxon>Propionibacteriales</taxon>
        <taxon>Nocardioidaceae</taxon>
        <taxon>Nocardioides</taxon>
    </lineage>
</organism>
<name>A0A417Y0V5_9ACTN</name>
<dbReference type="GO" id="GO:0008726">
    <property type="term" value="F:alkanesulfonate monooxygenase activity"/>
    <property type="evidence" value="ECO:0007669"/>
    <property type="project" value="TreeGrafter"/>
</dbReference>
<evidence type="ECO:0000313" key="6">
    <source>
        <dbReference type="EMBL" id="RHW26235.1"/>
    </source>
</evidence>
<dbReference type="Gene3D" id="3.20.20.30">
    <property type="entry name" value="Luciferase-like domain"/>
    <property type="match status" value="1"/>
</dbReference>
<dbReference type="Pfam" id="PF00296">
    <property type="entry name" value="Bac_luciferase"/>
    <property type="match status" value="1"/>
</dbReference>